<feature type="compositionally biased region" description="Basic and acidic residues" evidence="1">
    <location>
        <begin position="15"/>
        <end position="24"/>
    </location>
</feature>
<evidence type="ECO:0000313" key="3">
    <source>
        <dbReference type="Proteomes" id="UP000299102"/>
    </source>
</evidence>
<protein>
    <submittedName>
        <fullName evidence="2">Uncharacterized protein</fullName>
    </submittedName>
</protein>
<feature type="compositionally biased region" description="Polar residues" evidence="1">
    <location>
        <begin position="25"/>
        <end position="36"/>
    </location>
</feature>
<dbReference type="Proteomes" id="UP000299102">
    <property type="component" value="Unassembled WGS sequence"/>
</dbReference>
<evidence type="ECO:0000313" key="2">
    <source>
        <dbReference type="EMBL" id="GBP75410.1"/>
    </source>
</evidence>
<feature type="region of interest" description="Disordered" evidence="1">
    <location>
        <begin position="1"/>
        <end position="37"/>
    </location>
</feature>
<proteinExistence type="predicted"/>
<gene>
    <name evidence="2" type="ORF">EVAR_54503_1</name>
</gene>
<organism evidence="2 3">
    <name type="scientific">Eumeta variegata</name>
    <name type="common">Bagworm moth</name>
    <name type="synonym">Eumeta japonica</name>
    <dbReference type="NCBI Taxonomy" id="151549"/>
    <lineage>
        <taxon>Eukaryota</taxon>
        <taxon>Metazoa</taxon>
        <taxon>Ecdysozoa</taxon>
        <taxon>Arthropoda</taxon>
        <taxon>Hexapoda</taxon>
        <taxon>Insecta</taxon>
        <taxon>Pterygota</taxon>
        <taxon>Neoptera</taxon>
        <taxon>Endopterygota</taxon>
        <taxon>Lepidoptera</taxon>
        <taxon>Glossata</taxon>
        <taxon>Ditrysia</taxon>
        <taxon>Tineoidea</taxon>
        <taxon>Psychidae</taxon>
        <taxon>Oiketicinae</taxon>
        <taxon>Eumeta</taxon>
    </lineage>
</organism>
<dbReference type="EMBL" id="BGZK01001248">
    <property type="protein sequence ID" value="GBP75410.1"/>
    <property type="molecule type" value="Genomic_DNA"/>
</dbReference>
<keyword evidence="3" id="KW-1185">Reference proteome</keyword>
<evidence type="ECO:0000256" key="1">
    <source>
        <dbReference type="SAM" id="MobiDB-lite"/>
    </source>
</evidence>
<dbReference type="AlphaFoldDB" id="A0A4C1YK25"/>
<comment type="caution">
    <text evidence="2">The sequence shown here is derived from an EMBL/GenBank/DDBJ whole genome shotgun (WGS) entry which is preliminary data.</text>
</comment>
<reference evidence="2 3" key="1">
    <citation type="journal article" date="2019" name="Commun. Biol.">
        <title>The bagworm genome reveals a unique fibroin gene that provides high tensile strength.</title>
        <authorList>
            <person name="Kono N."/>
            <person name="Nakamura H."/>
            <person name="Ohtoshi R."/>
            <person name="Tomita M."/>
            <person name="Numata K."/>
            <person name="Arakawa K."/>
        </authorList>
    </citation>
    <scope>NUCLEOTIDE SEQUENCE [LARGE SCALE GENOMIC DNA]</scope>
</reference>
<name>A0A4C1YK25_EUMVA</name>
<accession>A0A4C1YK25</accession>
<sequence length="97" mass="10785">MLSGENSIYTLKVPHLNDEKRRATDTPSSTSLSPVSWRTRYRNSSEDYLPPAIPTASFVSTDRAVDHDPDVGSAFDLGRDHARDSNSNIVHLSTVHF</sequence>